<accession>A0AA88AIU8</accession>
<keyword evidence="3" id="KW-0804">Transcription</keyword>
<reference evidence="7" key="1">
    <citation type="submission" date="2023-07" db="EMBL/GenBank/DDBJ databases">
        <title>draft genome sequence of fig (Ficus carica).</title>
        <authorList>
            <person name="Takahashi T."/>
            <person name="Nishimura K."/>
        </authorList>
    </citation>
    <scope>NUCLEOTIDE SEQUENCE</scope>
</reference>
<feature type="compositionally biased region" description="Polar residues" evidence="5">
    <location>
        <begin position="191"/>
        <end position="210"/>
    </location>
</feature>
<protein>
    <recommendedName>
        <fullName evidence="6">NAC domain-containing protein</fullName>
    </recommendedName>
</protein>
<comment type="caution">
    <text evidence="7">The sequence shown here is derived from an EMBL/GenBank/DDBJ whole genome shotgun (WGS) entry which is preliminary data.</text>
</comment>
<name>A0AA88AIU8_FICCA</name>
<dbReference type="SUPFAM" id="SSF101941">
    <property type="entry name" value="NAC domain"/>
    <property type="match status" value="1"/>
</dbReference>
<dbReference type="Gene3D" id="2.170.150.80">
    <property type="entry name" value="NAC domain"/>
    <property type="match status" value="1"/>
</dbReference>
<dbReference type="InterPro" id="IPR003441">
    <property type="entry name" value="NAC-dom"/>
</dbReference>
<dbReference type="PROSITE" id="PS51005">
    <property type="entry name" value="NAC"/>
    <property type="match status" value="1"/>
</dbReference>
<evidence type="ECO:0000313" key="7">
    <source>
        <dbReference type="EMBL" id="GMN46873.1"/>
    </source>
</evidence>
<feature type="region of interest" description="Disordered" evidence="5">
    <location>
        <begin position="172"/>
        <end position="245"/>
    </location>
</feature>
<sequence length="245" mass="27838">MQELPPGFRFYPTEEELVSFYLFNKLEGKREEINRVINVIDIYSIEPWDLPKYSGELCNGDTEQWFFFTPRQEREARGGRPNRTTASGYWKATGSPSYVYSSDNRVIGVKKTMVFYKGKAPTGRKTKWKMNEYRAIEVANPNNAATPTLRHEFCLCRVYVISGSFRAFDRRPFPLEETGDPQHQGDGAGPSAQNATMVEKAGSSSETSYSGDPAELPGAAENITDWEMNDGLEQTFWDLGEPKWP</sequence>
<evidence type="ECO:0000256" key="2">
    <source>
        <dbReference type="ARBA" id="ARBA00023125"/>
    </source>
</evidence>
<evidence type="ECO:0000256" key="5">
    <source>
        <dbReference type="SAM" id="MobiDB-lite"/>
    </source>
</evidence>
<dbReference type="GO" id="GO:0003677">
    <property type="term" value="F:DNA binding"/>
    <property type="evidence" value="ECO:0007669"/>
    <property type="project" value="UniProtKB-KW"/>
</dbReference>
<dbReference type="GO" id="GO:0006355">
    <property type="term" value="P:regulation of DNA-templated transcription"/>
    <property type="evidence" value="ECO:0007669"/>
    <property type="project" value="InterPro"/>
</dbReference>
<dbReference type="InterPro" id="IPR036093">
    <property type="entry name" value="NAC_dom_sf"/>
</dbReference>
<keyword evidence="4" id="KW-0539">Nucleus</keyword>
<organism evidence="7 8">
    <name type="scientific">Ficus carica</name>
    <name type="common">Common fig</name>
    <dbReference type="NCBI Taxonomy" id="3494"/>
    <lineage>
        <taxon>Eukaryota</taxon>
        <taxon>Viridiplantae</taxon>
        <taxon>Streptophyta</taxon>
        <taxon>Embryophyta</taxon>
        <taxon>Tracheophyta</taxon>
        <taxon>Spermatophyta</taxon>
        <taxon>Magnoliopsida</taxon>
        <taxon>eudicotyledons</taxon>
        <taxon>Gunneridae</taxon>
        <taxon>Pentapetalae</taxon>
        <taxon>rosids</taxon>
        <taxon>fabids</taxon>
        <taxon>Rosales</taxon>
        <taxon>Moraceae</taxon>
        <taxon>Ficeae</taxon>
        <taxon>Ficus</taxon>
    </lineage>
</organism>
<dbReference type="AlphaFoldDB" id="A0AA88AIU8"/>
<evidence type="ECO:0000256" key="1">
    <source>
        <dbReference type="ARBA" id="ARBA00023015"/>
    </source>
</evidence>
<keyword evidence="1" id="KW-0805">Transcription regulation</keyword>
<keyword evidence="2" id="KW-0238">DNA-binding</keyword>
<evidence type="ECO:0000256" key="4">
    <source>
        <dbReference type="ARBA" id="ARBA00023242"/>
    </source>
</evidence>
<dbReference type="Pfam" id="PF02365">
    <property type="entry name" value="NAM"/>
    <property type="match status" value="1"/>
</dbReference>
<dbReference type="PANTHER" id="PTHR31744:SF220">
    <property type="entry name" value="LOW QUALITY PROTEIN: NAC DOMAIN-CONTAINING PROTEIN 90-LIKE"/>
    <property type="match status" value="1"/>
</dbReference>
<dbReference type="PANTHER" id="PTHR31744">
    <property type="entry name" value="PROTEIN CUP-SHAPED COTYLEDON 2-RELATED"/>
    <property type="match status" value="1"/>
</dbReference>
<dbReference type="Proteomes" id="UP001187192">
    <property type="component" value="Unassembled WGS sequence"/>
</dbReference>
<feature type="domain" description="NAC" evidence="6">
    <location>
        <begin position="4"/>
        <end position="161"/>
    </location>
</feature>
<proteinExistence type="predicted"/>
<evidence type="ECO:0000259" key="6">
    <source>
        <dbReference type="PROSITE" id="PS51005"/>
    </source>
</evidence>
<dbReference type="EMBL" id="BTGU01000024">
    <property type="protein sequence ID" value="GMN46873.1"/>
    <property type="molecule type" value="Genomic_DNA"/>
</dbReference>
<evidence type="ECO:0000256" key="3">
    <source>
        <dbReference type="ARBA" id="ARBA00023163"/>
    </source>
</evidence>
<gene>
    <name evidence="7" type="ORF">TIFTF001_016056</name>
</gene>
<keyword evidence="8" id="KW-1185">Reference proteome</keyword>
<evidence type="ECO:0000313" key="8">
    <source>
        <dbReference type="Proteomes" id="UP001187192"/>
    </source>
</evidence>